<dbReference type="EnsemblPlants" id="KEH29257">
    <property type="protein sequence ID" value="KEH29257"/>
    <property type="gene ID" value="MTR_4g031985"/>
</dbReference>
<feature type="domain" description="DNA helicase Pif1-like DEAD-box helicase" evidence="2">
    <location>
        <begin position="1"/>
        <end position="52"/>
    </location>
</feature>
<dbReference type="GO" id="GO:0005524">
    <property type="term" value="F:ATP binding"/>
    <property type="evidence" value="ECO:0007669"/>
    <property type="project" value="UniProtKB-KW"/>
</dbReference>
<dbReference type="GO" id="GO:0043139">
    <property type="term" value="F:5'-3' DNA helicase activity"/>
    <property type="evidence" value="ECO:0007669"/>
    <property type="project" value="UniProtKB-EC"/>
</dbReference>
<comment type="similarity">
    <text evidence="1">Belongs to the helicase family.</text>
</comment>
<evidence type="ECO:0000313" key="5">
    <source>
        <dbReference type="Proteomes" id="UP000002051"/>
    </source>
</evidence>
<keyword evidence="1" id="KW-0547">Nucleotide-binding</keyword>
<keyword evidence="1 3" id="KW-0347">Helicase</keyword>
<dbReference type="GO" id="GO:0006310">
    <property type="term" value="P:DNA recombination"/>
    <property type="evidence" value="ECO:0007669"/>
    <property type="project" value="UniProtKB-KW"/>
</dbReference>
<sequence length="218" mass="24734">MKNIYCLKALDRTLKDIFDCDAPFGGKVMIIGGDFRQVISVIQKGDEHNLLSFDEVEEDTHNLYQHEFLNSIAQGRIPPNILKLYQEEFLELENRPRFDGHPQKISAMGRVKPRFHGYRHGSGLNLNLKIAYYSNLNLASCCVESLPPACLSLLFVIHLLCFQYTITFTSKAYSTNNINLLASWHLVAAATPQVFVKKDASLKALIEHYNSACSKPFH</sequence>
<dbReference type="GO" id="GO:0006281">
    <property type="term" value="P:DNA repair"/>
    <property type="evidence" value="ECO:0007669"/>
    <property type="project" value="UniProtKB-KW"/>
</dbReference>
<keyword evidence="5" id="KW-1185">Reference proteome</keyword>
<dbReference type="EC" id="5.6.2.3" evidence="1"/>
<keyword evidence="1" id="KW-0234">DNA repair</keyword>
<protein>
    <recommendedName>
        <fullName evidence="1">ATP-dependent DNA helicase</fullName>
        <ecNumber evidence="1">5.6.2.3</ecNumber>
    </recommendedName>
</protein>
<dbReference type="Proteomes" id="UP000002051">
    <property type="component" value="Chromosome 4"/>
</dbReference>
<organism evidence="3 5">
    <name type="scientific">Medicago truncatula</name>
    <name type="common">Barrel medic</name>
    <name type="synonym">Medicago tribuloides</name>
    <dbReference type="NCBI Taxonomy" id="3880"/>
    <lineage>
        <taxon>Eukaryota</taxon>
        <taxon>Viridiplantae</taxon>
        <taxon>Streptophyta</taxon>
        <taxon>Embryophyta</taxon>
        <taxon>Tracheophyta</taxon>
        <taxon>Spermatophyta</taxon>
        <taxon>Magnoliopsida</taxon>
        <taxon>eudicotyledons</taxon>
        <taxon>Gunneridae</taxon>
        <taxon>Pentapetalae</taxon>
        <taxon>rosids</taxon>
        <taxon>fabids</taxon>
        <taxon>Fabales</taxon>
        <taxon>Fabaceae</taxon>
        <taxon>Papilionoideae</taxon>
        <taxon>50 kb inversion clade</taxon>
        <taxon>NPAAA clade</taxon>
        <taxon>Hologalegina</taxon>
        <taxon>IRL clade</taxon>
        <taxon>Trifolieae</taxon>
        <taxon>Medicago</taxon>
    </lineage>
</organism>
<dbReference type="Pfam" id="PF05970">
    <property type="entry name" value="PIF1"/>
    <property type="match status" value="1"/>
</dbReference>
<dbReference type="GO" id="GO:0016787">
    <property type="term" value="F:hydrolase activity"/>
    <property type="evidence" value="ECO:0007669"/>
    <property type="project" value="UniProtKB-KW"/>
</dbReference>
<dbReference type="InterPro" id="IPR010285">
    <property type="entry name" value="DNA_helicase_pif1-like_DEAD"/>
</dbReference>
<gene>
    <name evidence="3" type="ordered locus">MTR_4g031985</name>
</gene>
<keyword evidence="1" id="KW-0227">DNA damage</keyword>
<comment type="cofactor">
    <cofactor evidence="1">
        <name>Mg(2+)</name>
        <dbReference type="ChEBI" id="CHEBI:18420"/>
    </cofactor>
</comment>
<dbReference type="GO" id="GO:0000723">
    <property type="term" value="P:telomere maintenance"/>
    <property type="evidence" value="ECO:0007669"/>
    <property type="project" value="InterPro"/>
</dbReference>
<dbReference type="EMBL" id="CM001220">
    <property type="protein sequence ID" value="KEH29257.1"/>
    <property type="molecule type" value="Genomic_DNA"/>
</dbReference>
<keyword evidence="1" id="KW-0378">Hydrolase</keyword>
<keyword evidence="1" id="KW-0233">DNA recombination</keyword>
<keyword evidence="1" id="KW-0067">ATP-binding</keyword>
<evidence type="ECO:0000313" key="3">
    <source>
        <dbReference type="EMBL" id="KEH29257.1"/>
    </source>
</evidence>
<dbReference type="AlphaFoldDB" id="A0A072UHV4"/>
<comment type="catalytic activity">
    <reaction evidence="1">
        <text>ATP + H2O = ADP + phosphate + H(+)</text>
        <dbReference type="Rhea" id="RHEA:13065"/>
        <dbReference type="ChEBI" id="CHEBI:15377"/>
        <dbReference type="ChEBI" id="CHEBI:15378"/>
        <dbReference type="ChEBI" id="CHEBI:30616"/>
        <dbReference type="ChEBI" id="CHEBI:43474"/>
        <dbReference type="ChEBI" id="CHEBI:456216"/>
        <dbReference type="EC" id="5.6.2.3"/>
    </reaction>
</comment>
<evidence type="ECO:0000313" key="4">
    <source>
        <dbReference type="EnsemblPlants" id="KEH29257"/>
    </source>
</evidence>
<proteinExistence type="inferred from homology"/>
<evidence type="ECO:0000259" key="2">
    <source>
        <dbReference type="Pfam" id="PF05970"/>
    </source>
</evidence>
<accession>A0A072UHV4</accession>
<dbReference type="PANTHER" id="PTHR10492">
    <property type="match status" value="1"/>
</dbReference>
<reference evidence="4" key="3">
    <citation type="submission" date="2015-04" db="UniProtKB">
        <authorList>
            <consortium name="EnsemblPlants"/>
        </authorList>
    </citation>
    <scope>IDENTIFICATION</scope>
    <source>
        <strain evidence="4">cv. Jemalong A17</strain>
    </source>
</reference>
<evidence type="ECO:0000256" key="1">
    <source>
        <dbReference type="RuleBase" id="RU363044"/>
    </source>
</evidence>
<reference evidence="3 5" key="1">
    <citation type="journal article" date="2011" name="Nature">
        <title>The Medicago genome provides insight into the evolution of rhizobial symbioses.</title>
        <authorList>
            <person name="Young N.D."/>
            <person name="Debelle F."/>
            <person name="Oldroyd G.E."/>
            <person name="Geurts R."/>
            <person name="Cannon S.B."/>
            <person name="Udvardi M.K."/>
            <person name="Benedito V.A."/>
            <person name="Mayer K.F."/>
            <person name="Gouzy J."/>
            <person name="Schoof H."/>
            <person name="Van de Peer Y."/>
            <person name="Proost S."/>
            <person name="Cook D.R."/>
            <person name="Meyers B.C."/>
            <person name="Spannagl M."/>
            <person name="Cheung F."/>
            <person name="De Mita S."/>
            <person name="Krishnakumar V."/>
            <person name="Gundlach H."/>
            <person name="Zhou S."/>
            <person name="Mudge J."/>
            <person name="Bharti A.K."/>
            <person name="Murray J.D."/>
            <person name="Naoumkina M.A."/>
            <person name="Rosen B."/>
            <person name="Silverstein K.A."/>
            <person name="Tang H."/>
            <person name="Rombauts S."/>
            <person name="Zhao P.X."/>
            <person name="Zhou P."/>
            <person name="Barbe V."/>
            <person name="Bardou P."/>
            <person name="Bechner M."/>
            <person name="Bellec A."/>
            <person name="Berger A."/>
            <person name="Berges H."/>
            <person name="Bidwell S."/>
            <person name="Bisseling T."/>
            <person name="Choisne N."/>
            <person name="Couloux A."/>
            <person name="Denny R."/>
            <person name="Deshpande S."/>
            <person name="Dai X."/>
            <person name="Doyle J.J."/>
            <person name="Dudez A.M."/>
            <person name="Farmer A.D."/>
            <person name="Fouteau S."/>
            <person name="Franken C."/>
            <person name="Gibelin C."/>
            <person name="Gish J."/>
            <person name="Goldstein S."/>
            <person name="Gonzalez A.J."/>
            <person name="Green P.J."/>
            <person name="Hallab A."/>
            <person name="Hartog M."/>
            <person name="Hua A."/>
            <person name="Humphray S.J."/>
            <person name="Jeong D.H."/>
            <person name="Jing Y."/>
            <person name="Jocker A."/>
            <person name="Kenton S.M."/>
            <person name="Kim D.J."/>
            <person name="Klee K."/>
            <person name="Lai H."/>
            <person name="Lang C."/>
            <person name="Lin S."/>
            <person name="Macmil S.L."/>
            <person name="Magdelenat G."/>
            <person name="Matthews L."/>
            <person name="McCorrison J."/>
            <person name="Monaghan E.L."/>
            <person name="Mun J.H."/>
            <person name="Najar F.Z."/>
            <person name="Nicholson C."/>
            <person name="Noirot C."/>
            <person name="O'Bleness M."/>
            <person name="Paule C.R."/>
            <person name="Poulain J."/>
            <person name="Prion F."/>
            <person name="Qin B."/>
            <person name="Qu C."/>
            <person name="Retzel E.F."/>
            <person name="Riddle C."/>
            <person name="Sallet E."/>
            <person name="Samain S."/>
            <person name="Samson N."/>
            <person name="Sanders I."/>
            <person name="Saurat O."/>
            <person name="Scarpelli C."/>
            <person name="Schiex T."/>
            <person name="Segurens B."/>
            <person name="Severin A.J."/>
            <person name="Sherrier D.J."/>
            <person name="Shi R."/>
            <person name="Sims S."/>
            <person name="Singer S.R."/>
            <person name="Sinharoy S."/>
            <person name="Sterck L."/>
            <person name="Viollet A."/>
            <person name="Wang B.B."/>
            <person name="Wang K."/>
            <person name="Wang M."/>
            <person name="Wang X."/>
            <person name="Warfsmann J."/>
            <person name="Weissenbach J."/>
            <person name="White D.D."/>
            <person name="White J.D."/>
            <person name="Wiley G.B."/>
            <person name="Wincker P."/>
            <person name="Xing Y."/>
            <person name="Yang L."/>
            <person name="Yao Z."/>
            <person name="Ying F."/>
            <person name="Zhai J."/>
            <person name="Zhou L."/>
            <person name="Zuber A."/>
            <person name="Denarie J."/>
            <person name="Dixon R.A."/>
            <person name="May G.D."/>
            <person name="Schwartz D.C."/>
            <person name="Rogers J."/>
            <person name="Quetier F."/>
            <person name="Town C.D."/>
            <person name="Roe B.A."/>
        </authorList>
    </citation>
    <scope>NUCLEOTIDE SEQUENCE [LARGE SCALE GENOMIC DNA]</scope>
    <source>
        <strain evidence="3">A17</strain>
        <strain evidence="4 5">cv. Jemalong A17</strain>
    </source>
</reference>
<dbReference type="HOGENOM" id="CLU_1268575_0_0_1"/>
<dbReference type="PANTHER" id="PTHR10492:SF101">
    <property type="entry name" value="ATP-DEPENDENT DNA HELICASE"/>
    <property type="match status" value="1"/>
</dbReference>
<reference evidence="3 5" key="2">
    <citation type="journal article" date="2014" name="BMC Genomics">
        <title>An improved genome release (version Mt4.0) for the model legume Medicago truncatula.</title>
        <authorList>
            <person name="Tang H."/>
            <person name="Krishnakumar V."/>
            <person name="Bidwell S."/>
            <person name="Rosen B."/>
            <person name="Chan A."/>
            <person name="Zhou S."/>
            <person name="Gentzbittel L."/>
            <person name="Childs K.L."/>
            <person name="Yandell M."/>
            <person name="Gundlach H."/>
            <person name="Mayer K.F."/>
            <person name="Schwartz D.C."/>
            <person name="Town C.D."/>
        </authorList>
    </citation>
    <scope>GENOME REANNOTATION</scope>
    <source>
        <strain evidence="3">A17</strain>
        <strain evidence="4 5">cv. Jemalong A17</strain>
    </source>
</reference>
<name>A0A072UHV4_MEDTR</name>